<dbReference type="Gene3D" id="1.20.1250.20">
    <property type="entry name" value="MFS general substrate transporter like domains"/>
    <property type="match status" value="2"/>
</dbReference>
<dbReference type="Proteomes" id="UP000593932">
    <property type="component" value="Chromosome"/>
</dbReference>
<protein>
    <submittedName>
        <fullName evidence="6">MFS transporter</fullName>
    </submittedName>
</protein>
<gene>
    <name evidence="6" type="ORF">INQ42_02375</name>
</gene>
<feature type="transmembrane region" description="Helical" evidence="4">
    <location>
        <begin position="70"/>
        <end position="88"/>
    </location>
</feature>
<feature type="transmembrane region" description="Helical" evidence="4">
    <location>
        <begin position="39"/>
        <end position="58"/>
    </location>
</feature>
<proteinExistence type="predicted"/>
<keyword evidence="1 4" id="KW-0812">Transmembrane</keyword>
<dbReference type="Pfam" id="PF07690">
    <property type="entry name" value="MFS_1"/>
    <property type="match status" value="2"/>
</dbReference>
<feature type="transmembrane region" description="Helical" evidence="4">
    <location>
        <begin position="351"/>
        <end position="369"/>
    </location>
</feature>
<dbReference type="PROSITE" id="PS50850">
    <property type="entry name" value="MFS"/>
    <property type="match status" value="1"/>
</dbReference>
<dbReference type="PANTHER" id="PTHR23521:SF3">
    <property type="entry name" value="MFS TRANSPORTER"/>
    <property type="match status" value="1"/>
</dbReference>
<sequence length="408" mass="42873">MRPLLSLLIGVALLLAGSGLLSTLVAVRGGLEGWDDQVVGLIMSAYFGGFFLGTFAAPKLIRRIGHIRSFAFYACLCAIVVLLHPIVVEPWTWAVLRLLSGVALVGLYTVIESWLNASAAPEQRSRIFATYMAINLFGLAAGQWLLGLFSPLLFVPFSLVAILICLAALPVTASRMVQPDTPASVHLQLPQLYRLAPAASAGALLGGLALGAFWGMAAVYATGIGMDLAGVSALVSVTILGGALLQLPIGRLSDRGDRRTALVLICTLAAVLAGLIMMSGGANRWLLLSLFFGFGGLLFAVYPVSVAHLLDYLPNEHVLAGCSSLLLLNGIGSAIGPAVAGTLMARLGPQALPGFFAVTLLLLAAVVGGRRLVRQRDREDPAQFHAMLRTTPSALELLPETDSEQAEA</sequence>
<keyword evidence="2 4" id="KW-1133">Transmembrane helix</keyword>
<feature type="transmembrane region" description="Helical" evidence="4">
    <location>
        <begin position="228"/>
        <end position="249"/>
    </location>
</feature>
<evidence type="ECO:0000256" key="4">
    <source>
        <dbReference type="SAM" id="Phobius"/>
    </source>
</evidence>
<feature type="transmembrane region" description="Helical" evidence="4">
    <location>
        <begin position="94"/>
        <end position="115"/>
    </location>
</feature>
<keyword evidence="3 4" id="KW-0472">Membrane</keyword>
<keyword evidence="7" id="KW-1185">Reference proteome</keyword>
<evidence type="ECO:0000256" key="3">
    <source>
        <dbReference type="ARBA" id="ARBA00023136"/>
    </source>
</evidence>
<feature type="transmembrane region" description="Helical" evidence="4">
    <location>
        <begin position="127"/>
        <end position="146"/>
    </location>
</feature>
<feature type="transmembrane region" description="Helical" evidence="4">
    <location>
        <begin position="192"/>
        <end position="216"/>
    </location>
</feature>
<evidence type="ECO:0000313" key="6">
    <source>
        <dbReference type="EMBL" id="QOW23241.1"/>
    </source>
</evidence>
<dbReference type="PANTHER" id="PTHR23521">
    <property type="entry name" value="TRANSPORTER MFS SUPERFAMILY"/>
    <property type="match status" value="1"/>
</dbReference>
<feature type="transmembrane region" description="Helical" evidence="4">
    <location>
        <begin position="318"/>
        <end position="339"/>
    </location>
</feature>
<evidence type="ECO:0000256" key="2">
    <source>
        <dbReference type="ARBA" id="ARBA00022989"/>
    </source>
</evidence>
<dbReference type="InterPro" id="IPR036259">
    <property type="entry name" value="MFS_trans_sf"/>
</dbReference>
<reference evidence="6 7" key="1">
    <citation type="submission" date="2020-10" db="EMBL/GenBank/DDBJ databases">
        <title>complete genome sequencing of Lysobacter sp. H23M41.</title>
        <authorList>
            <person name="Bae J.-W."/>
            <person name="Lee S.-Y."/>
        </authorList>
    </citation>
    <scope>NUCLEOTIDE SEQUENCE [LARGE SCALE GENOMIC DNA]</scope>
    <source>
        <strain evidence="6 7">H23M41</strain>
    </source>
</reference>
<evidence type="ECO:0000259" key="5">
    <source>
        <dbReference type="PROSITE" id="PS50850"/>
    </source>
</evidence>
<organism evidence="6 7">
    <name type="scientific">Novilysobacter avium</name>
    <dbReference type="NCBI Taxonomy" id="2781023"/>
    <lineage>
        <taxon>Bacteria</taxon>
        <taxon>Pseudomonadati</taxon>
        <taxon>Pseudomonadota</taxon>
        <taxon>Gammaproteobacteria</taxon>
        <taxon>Lysobacterales</taxon>
        <taxon>Lysobacteraceae</taxon>
        <taxon>Novilysobacter</taxon>
    </lineage>
</organism>
<dbReference type="InterPro" id="IPR047200">
    <property type="entry name" value="MFS_YcaD-like"/>
</dbReference>
<dbReference type="CDD" id="cd17477">
    <property type="entry name" value="MFS_YcaD_like"/>
    <property type="match status" value="1"/>
</dbReference>
<dbReference type="InterPro" id="IPR011701">
    <property type="entry name" value="MFS"/>
</dbReference>
<feature type="transmembrane region" description="Helical" evidence="4">
    <location>
        <begin position="152"/>
        <end position="171"/>
    </location>
</feature>
<evidence type="ECO:0000256" key="1">
    <source>
        <dbReference type="ARBA" id="ARBA00022692"/>
    </source>
</evidence>
<dbReference type="RefSeq" id="WP_194035712.1">
    <property type="nucleotide sequence ID" value="NZ_CP063657.1"/>
</dbReference>
<feature type="domain" description="Major facilitator superfamily (MFS) profile" evidence="5">
    <location>
        <begin position="195"/>
        <end position="408"/>
    </location>
</feature>
<dbReference type="InterPro" id="IPR020846">
    <property type="entry name" value="MFS_dom"/>
</dbReference>
<dbReference type="EMBL" id="CP063657">
    <property type="protein sequence ID" value="QOW23241.1"/>
    <property type="molecule type" value="Genomic_DNA"/>
</dbReference>
<evidence type="ECO:0000313" key="7">
    <source>
        <dbReference type="Proteomes" id="UP000593932"/>
    </source>
</evidence>
<accession>A0A7S6UMZ7</accession>
<feature type="transmembrane region" description="Helical" evidence="4">
    <location>
        <begin position="285"/>
        <end position="306"/>
    </location>
</feature>
<dbReference type="SUPFAM" id="SSF103473">
    <property type="entry name" value="MFS general substrate transporter"/>
    <property type="match status" value="1"/>
</dbReference>
<feature type="transmembrane region" description="Helical" evidence="4">
    <location>
        <begin position="261"/>
        <end position="279"/>
    </location>
</feature>
<name>A0A7S6UMZ7_9GAMM</name>